<dbReference type="RefSeq" id="WP_038260889.1">
    <property type="nucleotide sequence ID" value="NZ_AYXY01000001.1"/>
</dbReference>
<dbReference type="EMBL" id="AYXY01000001">
    <property type="protein sequence ID" value="ETN96775.1"/>
    <property type="molecule type" value="Genomic_DNA"/>
</dbReference>
<proteinExistence type="predicted"/>
<keyword evidence="2" id="KW-1185">Reference proteome</keyword>
<protein>
    <submittedName>
        <fullName evidence="1">Uncharacterized protein</fullName>
    </submittedName>
</protein>
<dbReference type="Proteomes" id="UP000018850">
    <property type="component" value="Unassembled WGS sequence"/>
</dbReference>
<dbReference type="Pfam" id="PF20391">
    <property type="entry name" value="DUF6686"/>
    <property type="match status" value="1"/>
</dbReference>
<reference evidence="2" key="1">
    <citation type="submission" date="2013-11" db="EMBL/GenBank/DDBJ databases">
        <title>Draft genome sequence from a member of Zhouia, isolated tidal flat.</title>
        <authorList>
            <person name="Jin H."/>
            <person name="Jeon C.O."/>
        </authorList>
    </citation>
    <scope>NUCLEOTIDE SEQUENCE [LARGE SCALE GENOMIC DNA]</scope>
    <source>
        <strain evidence="2">AD3</strain>
    </source>
</reference>
<evidence type="ECO:0000313" key="2">
    <source>
        <dbReference type="Proteomes" id="UP000018850"/>
    </source>
</evidence>
<accession>W2URK7</accession>
<dbReference type="eggNOG" id="ENOG5032ZMG">
    <property type="taxonomic scope" value="Bacteria"/>
</dbReference>
<dbReference type="AlphaFoldDB" id="W2URK7"/>
<dbReference type="InterPro" id="IPR046508">
    <property type="entry name" value="DUF6686"/>
</dbReference>
<gene>
    <name evidence="1" type="ORF">P278_02010</name>
</gene>
<dbReference type="STRING" id="376730.SAMN04487906_2286"/>
<comment type="caution">
    <text evidence="1">The sequence shown here is derived from an EMBL/GenBank/DDBJ whole genome shotgun (WGS) entry which is preliminary data.</text>
</comment>
<evidence type="ECO:0000313" key="1">
    <source>
        <dbReference type="EMBL" id="ETN96775.1"/>
    </source>
</evidence>
<name>W2URK7_9FLAO</name>
<organism evidence="1 2">
    <name type="scientific">Zhouia amylolytica AD3</name>
    <dbReference type="NCBI Taxonomy" id="1286632"/>
    <lineage>
        <taxon>Bacteria</taxon>
        <taxon>Pseudomonadati</taxon>
        <taxon>Bacteroidota</taxon>
        <taxon>Flavobacteriia</taxon>
        <taxon>Flavobacteriales</taxon>
        <taxon>Flavobacteriaceae</taxon>
        <taxon>Zhouia</taxon>
    </lineage>
</organism>
<sequence>MCKTLKIVNQTKNGILLYCTYNNIYHLLFNNLNFNFTKAEFKSFSAYVKNTDTEFWEREYKNSIFTKRIPIPTIQSNLLILLDKVEVKELKHLVSEDNHPFLKLMDIDYKIYLN</sequence>
<reference evidence="1 2" key="2">
    <citation type="journal article" date="2016" name="Genome Announc.">
        <title>Draft Genome Sequence of Zhouia amylolytica AD3, Isolated from Tidal Flat Sediment.</title>
        <authorList>
            <person name="Jia B."/>
            <person name="Jin H.M."/>
            <person name="Lee H.J."/>
            <person name="Jeon C.O."/>
        </authorList>
    </citation>
    <scope>NUCLEOTIDE SEQUENCE [LARGE SCALE GENOMIC DNA]</scope>
    <source>
        <strain evidence="1 2">AD3</strain>
    </source>
</reference>